<sequence>MDGCSLPDVPMSPKDLLLALTVVLVWGVNFVIIKVGLHGVPPMLLGALRFALVAFPAILFVPRPKIALKWLLAYGATISFGQFAFLFSAMYVGMPAGLASLVLQSQAFFTLTIAAVVLREPIRWYHLAGMAVAACGLAMIGVAGTSGAGAATGMTTAGFLLTLCAALSWSSGNIVTKRIGPVNVVSLVVWGALIPPVPFFLLSYWMEGPQQIAHSLANLGGTSIGAIVYLAFGATIFGYSLWSRLLARYAASQVAPLTLLVPVVGLVSAALLLGERLVPAQWLGGAVVMAGLLLNVFGGRLAARLALV</sequence>
<feature type="transmembrane region" description="Helical" evidence="5">
    <location>
        <begin position="43"/>
        <end position="61"/>
    </location>
</feature>
<protein>
    <recommendedName>
        <fullName evidence="6">EamA domain-containing protein</fullName>
    </recommendedName>
</protein>
<feature type="transmembrane region" description="Helical" evidence="5">
    <location>
        <begin position="182"/>
        <end position="204"/>
    </location>
</feature>
<feature type="transmembrane region" description="Helical" evidence="5">
    <location>
        <begin position="254"/>
        <end position="274"/>
    </location>
</feature>
<evidence type="ECO:0000256" key="4">
    <source>
        <dbReference type="ARBA" id="ARBA00023136"/>
    </source>
</evidence>
<dbReference type="eggNOG" id="COG0697">
    <property type="taxonomic scope" value="Bacteria"/>
</dbReference>
<dbReference type="GO" id="GO:0016020">
    <property type="term" value="C:membrane"/>
    <property type="evidence" value="ECO:0007669"/>
    <property type="project" value="UniProtKB-SubCell"/>
</dbReference>
<evidence type="ECO:0000256" key="5">
    <source>
        <dbReference type="SAM" id="Phobius"/>
    </source>
</evidence>
<dbReference type="AlphaFoldDB" id="Q8XUD0"/>
<dbReference type="KEGG" id="rso:RSc3261"/>
<dbReference type="PANTHER" id="PTHR32322:SF9">
    <property type="entry name" value="AMINO-ACID METABOLITE EFFLUX PUMP-RELATED"/>
    <property type="match status" value="1"/>
</dbReference>
<dbReference type="InterPro" id="IPR050638">
    <property type="entry name" value="AA-Vitamin_Transporters"/>
</dbReference>
<keyword evidence="8" id="KW-1185">Reference proteome</keyword>
<dbReference type="Pfam" id="PF00892">
    <property type="entry name" value="EamA"/>
    <property type="match status" value="2"/>
</dbReference>
<evidence type="ECO:0000256" key="1">
    <source>
        <dbReference type="ARBA" id="ARBA00004141"/>
    </source>
</evidence>
<accession>Q8XUD0</accession>
<name>Q8XUD0_RALN1</name>
<dbReference type="Proteomes" id="UP000001436">
    <property type="component" value="Chromosome"/>
</dbReference>
<evidence type="ECO:0000313" key="7">
    <source>
        <dbReference type="EMBL" id="CAD17049.1"/>
    </source>
</evidence>
<feature type="transmembrane region" description="Helical" evidence="5">
    <location>
        <begin position="280"/>
        <end position="303"/>
    </location>
</feature>
<keyword evidence="4 5" id="KW-0472">Membrane</keyword>
<proteinExistence type="predicted"/>
<gene>
    <name evidence="7" type="ordered locus">RSc3261</name>
</gene>
<evidence type="ECO:0000256" key="2">
    <source>
        <dbReference type="ARBA" id="ARBA00022692"/>
    </source>
</evidence>
<feature type="transmembrane region" description="Helical" evidence="5">
    <location>
        <begin position="150"/>
        <end position="170"/>
    </location>
</feature>
<dbReference type="HOGENOM" id="CLU_033863_20_1_4"/>
<evidence type="ECO:0000259" key="6">
    <source>
        <dbReference type="Pfam" id="PF00892"/>
    </source>
</evidence>
<keyword evidence="2 5" id="KW-0812">Transmembrane</keyword>
<evidence type="ECO:0000256" key="3">
    <source>
        <dbReference type="ARBA" id="ARBA00022989"/>
    </source>
</evidence>
<dbReference type="InterPro" id="IPR000620">
    <property type="entry name" value="EamA_dom"/>
</dbReference>
<feature type="transmembrane region" description="Helical" evidence="5">
    <location>
        <begin position="125"/>
        <end position="144"/>
    </location>
</feature>
<dbReference type="PANTHER" id="PTHR32322">
    <property type="entry name" value="INNER MEMBRANE TRANSPORTER"/>
    <property type="match status" value="1"/>
</dbReference>
<feature type="transmembrane region" description="Helical" evidence="5">
    <location>
        <begin position="70"/>
        <end position="92"/>
    </location>
</feature>
<feature type="transmembrane region" description="Helical" evidence="5">
    <location>
        <begin position="224"/>
        <end position="242"/>
    </location>
</feature>
<feature type="transmembrane region" description="Helical" evidence="5">
    <location>
        <begin position="16"/>
        <end position="37"/>
    </location>
</feature>
<comment type="subcellular location">
    <subcellularLocation>
        <location evidence="1">Membrane</location>
        <topology evidence="1">Multi-pass membrane protein</topology>
    </subcellularLocation>
</comment>
<evidence type="ECO:0000313" key="8">
    <source>
        <dbReference type="Proteomes" id="UP000001436"/>
    </source>
</evidence>
<dbReference type="EMBL" id="AL646052">
    <property type="protein sequence ID" value="CAD17049.1"/>
    <property type="molecule type" value="Genomic_DNA"/>
</dbReference>
<reference evidence="7 8" key="1">
    <citation type="journal article" date="2002" name="Nature">
        <title>Genome sequence of the plant pathogen Ralstonia solanacearum.</title>
        <authorList>
            <person name="Salanoubat M."/>
            <person name="Genin S."/>
            <person name="Artiguenave F."/>
            <person name="Gouzy J."/>
            <person name="Mangenot S."/>
            <person name="Arlat M."/>
            <person name="Billault A."/>
            <person name="Brottier P."/>
            <person name="Camus J.C."/>
            <person name="Cattolico L."/>
            <person name="Chandler M."/>
            <person name="Choisne N."/>
            <person name="Claudel-Renard C."/>
            <person name="Cunnac S."/>
            <person name="Demange N."/>
            <person name="Gaspin C."/>
            <person name="Lavie M."/>
            <person name="Moisan A."/>
            <person name="Robert C."/>
            <person name="Saurin W."/>
            <person name="Schiex T."/>
            <person name="Siguier P."/>
            <person name="Thebault P."/>
            <person name="Whalen M."/>
            <person name="Wincker P."/>
            <person name="Levy M."/>
            <person name="Weissenbach J."/>
            <person name="Boucher C.A."/>
        </authorList>
    </citation>
    <scope>NUCLEOTIDE SEQUENCE [LARGE SCALE GENOMIC DNA]</scope>
    <source>
        <strain evidence="8">ATCC BAA-1114 / GMI1000</strain>
    </source>
</reference>
<dbReference type="InterPro" id="IPR037185">
    <property type="entry name" value="EmrE-like"/>
</dbReference>
<keyword evidence="3 5" id="KW-1133">Transmembrane helix</keyword>
<dbReference type="STRING" id="267608.RSc3261"/>
<feature type="domain" description="EamA" evidence="6">
    <location>
        <begin position="157"/>
        <end position="296"/>
    </location>
</feature>
<dbReference type="SUPFAM" id="SSF103481">
    <property type="entry name" value="Multidrug resistance efflux transporter EmrE"/>
    <property type="match status" value="2"/>
</dbReference>
<organism evidence="7 8">
    <name type="scientific">Ralstonia nicotianae (strain ATCC BAA-1114 / GMI1000)</name>
    <name type="common">Ralstonia solanacearum</name>
    <dbReference type="NCBI Taxonomy" id="267608"/>
    <lineage>
        <taxon>Bacteria</taxon>
        <taxon>Pseudomonadati</taxon>
        <taxon>Pseudomonadota</taxon>
        <taxon>Betaproteobacteria</taxon>
        <taxon>Burkholderiales</taxon>
        <taxon>Burkholderiaceae</taxon>
        <taxon>Ralstonia</taxon>
        <taxon>Ralstonia solanacearum species complex</taxon>
    </lineage>
</organism>
<dbReference type="EnsemblBacteria" id="CAD17049">
    <property type="protein sequence ID" value="CAD17049"/>
    <property type="gene ID" value="RSc3261"/>
</dbReference>
<feature type="domain" description="EamA" evidence="6">
    <location>
        <begin position="16"/>
        <end position="140"/>
    </location>
</feature>